<reference evidence="7 8" key="1">
    <citation type="submission" date="2016-04" db="EMBL/GenBank/DDBJ databases">
        <authorList>
            <person name="Mornico D."/>
        </authorList>
    </citation>
    <scope>NUCLEOTIDE SEQUENCE [LARGE SCALE GENOMIC DNA]</scope>
    <source>
        <strain evidence="7 8">A121</strain>
    </source>
</reference>
<feature type="transmembrane region" description="Helical" evidence="5">
    <location>
        <begin position="98"/>
        <end position="117"/>
    </location>
</feature>
<evidence type="ECO:0000313" key="7">
    <source>
        <dbReference type="EMBL" id="SBW23755.1"/>
    </source>
</evidence>
<dbReference type="PANTHER" id="PTHR37422:SF17">
    <property type="entry name" value="O-ANTIGEN LIGASE"/>
    <property type="match status" value="1"/>
</dbReference>
<feature type="domain" description="O-antigen ligase-related" evidence="6">
    <location>
        <begin position="198"/>
        <end position="338"/>
    </location>
</feature>
<feature type="transmembrane region" description="Helical" evidence="5">
    <location>
        <begin position="322"/>
        <end position="342"/>
    </location>
</feature>
<dbReference type="GO" id="GO:0016874">
    <property type="term" value="F:ligase activity"/>
    <property type="evidence" value="ECO:0007669"/>
    <property type="project" value="UniProtKB-KW"/>
</dbReference>
<comment type="subcellular location">
    <subcellularLocation>
        <location evidence="1">Membrane</location>
        <topology evidence="1">Multi-pass membrane protein</topology>
    </subcellularLocation>
</comment>
<dbReference type="InterPro" id="IPR051533">
    <property type="entry name" value="WaaL-like"/>
</dbReference>
<dbReference type="EMBL" id="FLUX01000011">
    <property type="protein sequence ID" value="SBW23755.1"/>
    <property type="molecule type" value="Genomic_DNA"/>
</dbReference>
<keyword evidence="4 5" id="KW-0472">Membrane</keyword>
<feature type="transmembrane region" description="Helical" evidence="5">
    <location>
        <begin position="17"/>
        <end position="33"/>
    </location>
</feature>
<evidence type="ECO:0000256" key="4">
    <source>
        <dbReference type="ARBA" id="ARBA00023136"/>
    </source>
</evidence>
<keyword evidence="8" id="KW-1185">Reference proteome</keyword>
<feature type="transmembrane region" description="Helical" evidence="5">
    <location>
        <begin position="68"/>
        <end position="86"/>
    </location>
</feature>
<name>A0ABY0JLF7_9ENTR</name>
<protein>
    <submittedName>
        <fullName evidence="7">Oligosaccharide repeat unit polymerase Wzy O-antigen ligase</fullName>
    </submittedName>
</protein>
<sequence>MMALTKFFLNEKKNWKVNWNRGLVFLFIATYFLGDITRYKHLIVILMTITTIVYLCKNPRHYISTFKTFIFSSVLFLVIATFVSLMFTPELKASLKEINNSVVENVLLCTIAIPVLLREESKETISKLIFFSFLTALSLRCLSELVLYYQDYQQGIMPFTNYQHRGISDAMVFLFPALLNLWLLKSAKYRILFLTLGAIYTFLILGTLSRGAWLSVFIIALTWIVIYKQWRLCLVGVLVAIVALTAIFSHKDMSENLTVKLQQTDSSYRYTNGTQGSAFDLILENPVIGYGFGNNAYKIVYNKRVVDYPNWTFRESIGPHNLILFVWFGTGLLGLLGLIMVYTSVVRECVTHAFRENYHSPYNAYMIILLSFVGYFIIRGNVEQIELDLLGIFAGFLLALKNK</sequence>
<evidence type="ECO:0000313" key="8">
    <source>
        <dbReference type="Proteomes" id="UP000195338"/>
    </source>
</evidence>
<dbReference type="Pfam" id="PF04932">
    <property type="entry name" value="Wzy_C"/>
    <property type="match status" value="1"/>
</dbReference>
<evidence type="ECO:0000256" key="5">
    <source>
        <dbReference type="SAM" id="Phobius"/>
    </source>
</evidence>
<evidence type="ECO:0000256" key="1">
    <source>
        <dbReference type="ARBA" id="ARBA00004141"/>
    </source>
</evidence>
<feature type="transmembrane region" description="Helical" evidence="5">
    <location>
        <begin position="191"/>
        <end position="223"/>
    </location>
</feature>
<evidence type="ECO:0000259" key="6">
    <source>
        <dbReference type="Pfam" id="PF04932"/>
    </source>
</evidence>
<feature type="transmembrane region" description="Helical" evidence="5">
    <location>
        <begin position="39"/>
        <end position="56"/>
    </location>
</feature>
<dbReference type="Proteomes" id="UP000195338">
    <property type="component" value="Unassembled WGS sequence"/>
</dbReference>
<gene>
    <name evidence="7" type="ORF">BN4901_1236</name>
</gene>
<dbReference type="InterPro" id="IPR007016">
    <property type="entry name" value="O-antigen_ligase-rel_domated"/>
</dbReference>
<accession>A0ABY0JLF7</accession>
<dbReference type="PANTHER" id="PTHR37422">
    <property type="entry name" value="TEICHURONIC ACID BIOSYNTHESIS PROTEIN TUAE"/>
    <property type="match status" value="1"/>
</dbReference>
<comment type="caution">
    <text evidence="7">The sequence shown here is derived from an EMBL/GenBank/DDBJ whole genome shotgun (WGS) entry which is preliminary data.</text>
</comment>
<keyword evidence="2 5" id="KW-0812">Transmembrane</keyword>
<feature type="transmembrane region" description="Helical" evidence="5">
    <location>
        <begin position="229"/>
        <end position="248"/>
    </location>
</feature>
<organism evidence="7 8">
    <name type="scientific">Citrobacter europaeus</name>
    <dbReference type="NCBI Taxonomy" id="1914243"/>
    <lineage>
        <taxon>Bacteria</taxon>
        <taxon>Pseudomonadati</taxon>
        <taxon>Pseudomonadota</taxon>
        <taxon>Gammaproteobacteria</taxon>
        <taxon>Enterobacterales</taxon>
        <taxon>Enterobacteriaceae</taxon>
        <taxon>Citrobacter</taxon>
    </lineage>
</organism>
<proteinExistence type="predicted"/>
<keyword evidence="3 5" id="KW-1133">Transmembrane helix</keyword>
<feature type="transmembrane region" description="Helical" evidence="5">
    <location>
        <begin position="162"/>
        <end position="184"/>
    </location>
</feature>
<evidence type="ECO:0000256" key="2">
    <source>
        <dbReference type="ARBA" id="ARBA00022692"/>
    </source>
</evidence>
<keyword evidence="7" id="KW-0436">Ligase</keyword>
<evidence type="ECO:0000256" key="3">
    <source>
        <dbReference type="ARBA" id="ARBA00022989"/>
    </source>
</evidence>
<dbReference type="NCBIfam" id="NF012031">
    <property type="entry name" value="PRK15487.1"/>
    <property type="match status" value="1"/>
</dbReference>
<feature type="transmembrane region" description="Helical" evidence="5">
    <location>
        <begin position="129"/>
        <end position="150"/>
    </location>
</feature>
<feature type="transmembrane region" description="Helical" evidence="5">
    <location>
        <begin position="362"/>
        <end position="378"/>
    </location>
</feature>